<dbReference type="FunFam" id="1.10.30.10:FF:000027">
    <property type="entry name" value="Transcription factor SOX-30"/>
    <property type="match status" value="1"/>
</dbReference>
<sequence>MRQENNAKVKRPMNAFMIWARLHRSTIAKRYPQANNAEISIRLGEIWNDLSSEQQKPYFDEATRLKDKHKAEHPNWVYQPR</sequence>
<evidence type="ECO:0000256" key="7">
    <source>
        <dbReference type="ARBA" id="ARBA00023163"/>
    </source>
</evidence>
<evidence type="ECO:0000259" key="13">
    <source>
        <dbReference type="PROSITE" id="PS50118"/>
    </source>
</evidence>
<proteinExistence type="predicted"/>
<keyword evidence="15" id="KW-1185">Reference proteome</keyword>
<reference evidence="14 15" key="1">
    <citation type="journal article" date="2007" name="Science">
        <title>Sea anemone genome reveals ancestral eumetazoan gene repertoire and genomic organization.</title>
        <authorList>
            <person name="Putnam N.H."/>
            <person name="Srivastava M."/>
            <person name="Hellsten U."/>
            <person name="Dirks B."/>
            <person name="Chapman J."/>
            <person name="Salamov A."/>
            <person name="Terry A."/>
            <person name="Shapiro H."/>
            <person name="Lindquist E."/>
            <person name="Kapitonov V.V."/>
            <person name="Jurka J."/>
            <person name="Genikhovich G."/>
            <person name="Grigoriev I.V."/>
            <person name="Lucas S.M."/>
            <person name="Steele R.E."/>
            <person name="Finnerty J.R."/>
            <person name="Technau U."/>
            <person name="Martindale M.Q."/>
            <person name="Rokhsar D.S."/>
        </authorList>
    </citation>
    <scope>NUCLEOTIDE SEQUENCE [LARGE SCALE GENOMIC DNA]</scope>
    <source>
        <strain evidence="15">CH2 X CH6</strain>
    </source>
</reference>
<dbReference type="HOGENOM" id="CLU_082854_5_2_1"/>
<evidence type="ECO:0000313" key="14">
    <source>
        <dbReference type="EMBL" id="EDO37719.1"/>
    </source>
</evidence>
<keyword evidence="8 12" id="KW-0539">Nucleus</keyword>
<gene>
    <name evidence="14" type="ORF">NEMVEDRAFT_v1g115913</name>
</gene>
<keyword evidence="4" id="KW-0805">Transcription regulation</keyword>
<dbReference type="InterPro" id="IPR036910">
    <property type="entry name" value="HMG_box_dom_sf"/>
</dbReference>
<accession>A7SEY6</accession>
<keyword evidence="5 12" id="KW-0238">DNA-binding</keyword>
<evidence type="ECO:0000256" key="11">
    <source>
        <dbReference type="ARBA" id="ARBA00070331"/>
    </source>
</evidence>
<dbReference type="eggNOG" id="KOG0527">
    <property type="taxonomic scope" value="Eukaryota"/>
</dbReference>
<comment type="subcellular location">
    <subcellularLocation>
        <location evidence="1">Cytoplasm</location>
    </subcellularLocation>
</comment>
<dbReference type="STRING" id="45351.A7SEY6"/>
<dbReference type="InParanoid" id="A7SEY6"/>
<evidence type="ECO:0000256" key="10">
    <source>
        <dbReference type="ARBA" id="ARBA00063959"/>
    </source>
</evidence>
<dbReference type="EMBL" id="DS469640">
    <property type="protein sequence ID" value="EDO37719.1"/>
    <property type="molecule type" value="Genomic_DNA"/>
</dbReference>
<feature type="DNA-binding region" description="HMG box" evidence="12">
    <location>
        <begin position="9"/>
        <end position="77"/>
    </location>
</feature>
<evidence type="ECO:0000256" key="4">
    <source>
        <dbReference type="ARBA" id="ARBA00023015"/>
    </source>
</evidence>
<dbReference type="Pfam" id="PF00505">
    <property type="entry name" value="HMG_box"/>
    <property type="match status" value="1"/>
</dbReference>
<dbReference type="PANTHER" id="PTHR47279:SF1">
    <property type="entry name" value="TRANSCRIPTION FACTOR SOX-30"/>
    <property type="match status" value="1"/>
</dbReference>
<dbReference type="GO" id="GO:0045944">
    <property type="term" value="P:positive regulation of transcription by RNA polymerase II"/>
    <property type="evidence" value="ECO:0007669"/>
    <property type="project" value="UniProtKB-ARBA"/>
</dbReference>
<dbReference type="InterPro" id="IPR009071">
    <property type="entry name" value="HMG_box_dom"/>
</dbReference>
<evidence type="ECO:0000256" key="6">
    <source>
        <dbReference type="ARBA" id="ARBA00023159"/>
    </source>
</evidence>
<name>A7SEY6_NEMVE</name>
<evidence type="ECO:0000256" key="8">
    <source>
        <dbReference type="ARBA" id="ARBA00023242"/>
    </source>
</evidence>
<dbReference type="GO" id="GO:0005737">
    <property type="term" value="C:cytoplasm"/>
    <property type="evidence" value="ECO:0007669"/>
    <property type="project" value="UniProtKB-SubCell"/>
</dbReference>
<evidence type="ECO:0000256" key="9">
    <source>
        <dbReference type="ARBA" id="ARBA00054217"/>
    </source>
</evidence>
<dbReference type="PROSITE" id="PS50118">
    <property type="entry name" value="HMG_BOX_2"/>
    <property type="match status" value="1"/>
</dbReference>
<dbReference type="GO" id="GO:0000981">
    <property type="term" value="F:DNA-binding transcription factor activity, RNA polymerase II-specific"/>
    <property type="evidence" value="ECO:0007669"/>
    <property type="project" value="UniProtKB-ARBA"/>
</dbReference>
<comment type="subunit">
    <text evidence="10">Interacts with CTNNB1, competitively inhibiting CTNNB1-TCF7L2/TCF4 interaction.</text>
</comment>
<keyword evidence="7" id="KW-0804">Transcription</keyword>
<keyword evidence="6" id="KW-0010">Activator</keyword>
<comment type="function">
    <text evidence="9">Acts both as a transcriptional activator and a repressor. Binds to the DNA sequence 5'-ACAAT-3' and shows a preference for guanine residues surrounding this core motif. Binds to its own promoter and activates its own transcription. Required to activate the expression of postmeiotic genes involved in spermiogenesis. Binds to the promoter region of CTNNB1 and represses its transcription which leads to inhibition of Wnt signaling. Also inhibits Wnt signaling by binding to the CTNNB1 protein, preventing interaction of CTNNB1 with TCF7L2/TCF4.</text>
</comment>
<keyword evidence="3" id="KW-0678">Repressor</keyword>
<dbReference type="PhylomeDB" id="A7SEY6"/>
<evidence type="ECO:0000256" key="2">
    <source>
        <dbReference type="ARBA" id="ARBA00022490"/>
    </source>
</evidence>
<dbReference type="GO" id="GO:0003677">
    <property type="term" value="F:DNA binding"/>
    <property type="evidence" value="ECO:0007669"/>
    <property type="project" value="UniProtKB-UniRule"/>
</dbReference>
<evidence type="ECO:0000256" key="1">
    <source>
        <dbReference type="ARBA" id="ARBA00004496"/>
    </source>
</evidence>
<feature type="domain" description="HMG box" evidence="13">
    <location>
        <begin position="9"/>
        <end position="77"/>
    </location>
</feature>
<dbReference type="SMART" id="SM00398">
    <property type="entry name" value="HMG"/>
    <property type="match status" value="1"/>
</dbReference>
<dbReference type="PANTHER" id="PTHR47279">
    <property type="entry name" value="TRANSCRIPTION FACTOR SOX-30"/>
    <property type="match status" value="1"/>
</dbReference>
<dbReference type="Proteomes" id="UP000001593">
    <property type="component" value="Unassembled WGS sequence"/>
</dbReference>
<evidence type="ECO:0000256" key="3">
    <source>
        <dbReference type="ARBA" id="ARBA00022491"/>
    </source>
</evidence>
<dbReference type="AlphaFoldDB" id="A7SEY6"/>
<evidence type="ECO:0000256" key="5">
    <source>
        <dbReference type="ARBA" id="ARBA00023125"/>
    </source>
</evidence>
<dbReference type="Gene3D" id="1.10.30.10">
    <property type="entry name" value="High mobility group box domain"/>
    <property type="match status" value="1"/>
</dbReference>
<dbReference type="InterPro" id="IPR052856">
    <property type="entry name" value="SOX30_TF"/>
</dbReference>
<dbReference type="FunCoup" id="A7SEY6">
    <property type="interactions" value="8"/>
</dbReference>
<evidence type="ECO:0000313" key="15">
    <source>
        <dbReference type="Proteomes" id="UP000001593"/>
    </source>
</evidence>
<keyword evidence="2" id="KW-0963">Cytoplasm</keyword>
<protein>
    <recommendedName>
        <fullName evidence="11">Transcription factor SOX-30</fullName>
    </recommendedName>
</protein>
<dbReference type="GO" id="GO:0005634">
    <property type="term" value="C:nucleus"/>
    <property type="evidence" value="ECO:0007669"/>
    <property type="project" value="UniProtKB-UniRule"/>
</dbReference>
<dbReference type="OMA" id="ERWNAMT"/>
<feature type="non-terminal residue" evidence="14">
    <location>
        <position position="81"/>
    </location>
</feature>
<organism evidence="14 15">
    <name type="scientific">Nematostella vectensis</name>
    <name type="common">Starlet sea anemone</name>
    <dbReference type="NCBI Taxonomy" id="45351"/>
    <lineage>
        <taxon>Eukaryota</taxon>
        <taxon>Metazoa</taxon>
        <taxon>Cnidaria</taxon>
        <taxon>Anthozoa</taxon>
        <taxon>Hexacorallia</taxon>
        <taxon>Actiniaria</taxon>
        <taxon>Edwardsiidae</taxon>
        <taxon>Nematostella</taxon>
    </lineage>
</organism>
<dbReference type="SUPFAM" id="SSF47095">
    <property type="entry name" value="HMG-box"/>
    <property type="match status" value="1"/>
</dbReference>
<evidence type="ECO:0000256" key="12">
    <source>
        <dbReference type="PROSITE-ProRule" id="PRU00267"/>
    </source>
</evidence>